<dbReference type="Gene3D" id="3.30.70.80">
    <property type="entry name" value="Peptidase S8 propeptide/proteinase inhibitor I9"/>
    <property type="match status" value="1"/>
</dbReference>
<reference evidence="9 10" key="1">
    <citation type="journal article" date="2008" name="J. Bacteriol.">
        <title>The complete genome sequence of Thermococcus onnurineus NA1 reveals a mixed heterotrophic and carboxydotrophic metabolism.</title>
        <authorList>
            <person name="Lee H.S."/>
            <person name="Kang S.G."/>
            <person name="Bae S.S."/>
            <person name="Lim J.K."/>
            <person name="Cho Y."/>
            <person name="Kim Y.J."/>
            <person name="Jeon J.H."/>
            <person name="Cha S.S."/>
            <person name="Kwon K.K."/>
            <person name="Kim H.T."/>
            <person name="Park C.J."/>
            <person name="Lee H.W."/>
            <person name="Kim S.I."/>
            <person name="Chun J."/>
            <person name="Colwell R.R."/>
            <person name="Kim S.J."/>
            <person name="Lee J.H."/>
        </authorList>
    </citation>
    <scope>NUCLEOTIDE SEQUENCE [LARGE SCALE GENOMIC DNA]</scope>
    <source>
        <strain evidence="9 10">NA1</strain>
    </source>
</reference>
<evidence type="ECO:0000259" key="8">
    <source>
        <dbReference type="Pfam" id="PF00082"/>
    </source>
</evidence>
<dbReference type="SUPFAM" id="SSF54897">
    <property type="entry name" value="Protease propeptides/inhibitors"/>
    <property type="match status" value="1"/>
</dbReference>
<evidence type="ECO:0000256" key="7">
    <source>
        <dbReference type="RuleBase" id="RU003355"/>
    </source>
</evidence>
<dbReference type="KEGG" id="ton:TON_1908"/>
<dbReference type="InterPro" id="IPR036852">
    <property type="entry name" value="Peptidase_S8/S53_dom_sf"/>
</dbReference>
<dbReference type="CDD" id="cd07477">
    <property type="entry name" value="Peptidases_S8_Subtilisin_subset"/>
    <property type="match status" value="1"/>
</dbReference>
<keyword evidence="4 6" id="KW-0378">Hydrolase</keyword>
<evidence type="ECO:0000256" key="1">
    <source>
        <dbReference type="ARBA" id="ARBA00011073"/>
    </source>
</evidence>
<proteinExistence type="inferred from homology"/>
<dbReference type="PROSITE" id="PS51892">
    <property type="entry name" value="SUBTILASE"/>
    <property type="match status" value="1"/>
</dbReference>
<feature type="active site" description="Charge relay system" evidence="6">
    <location>
        <position position="143"/>
    </location>
</feature>
<dbReference type="PROSITE" id="PS00138">
    <property type="entry name" value="SUBTILASE_SER"/>
    <property type="match status" value="1"/>
</dbReference>
<dbReference type="MEROPS" id="S08.129"/>
<dbReference type="InterPro" id="IPR022398">
    <property type="entry name" value="Peptidase_S8_His-AS"/>
</dbReference>
<dbReference type="InterPro" id="IPR034202">
    <property type="entry name" value="Subtilisin_Carlsberg-like"/>
</dbReference>
<dbReference type="InterPro" id="IPR000209">
    <property type="entry name" value="Peptidase_S8/S53_dom"/>
</dbReference>
<dbReference type="GO" id="GO:0006508">
    <property type="term" value="P:proteolysis"/>
    <property type="evidence" value="ECO:0007669"/>
    <property type="project" value="UniProtKB-KW"/>
</dbReference>
<dbReference type="PANTHER" id="PTHR43806:SF11">
    <property type="entry name" value="CEREVISIN-RELATED"/>
    <property type="match status" value="1"/>
</dbReference>
<protein>
    <submittedName>
        <fullName evidence="9">Subtilisin-like serine protease</fullName>
    </submittedName>
</protein>
<dbReference type="EMBL" id="CP000855">
    <property type="protein sequence ID" value="ACJ17399.1"/>
    <property type="molecule type" value="Genomic_DNA"/>
</dbReference>
<evidence type="ECO:0000313" key="9">
    <source>
        <dbReference type="EMBL" id="ACJ17399.1"/>
    </source>
</evidence>
<dbReference type="InterPro" id="IPR023828">
    <property type="entry name" value="Peptidase_S8_Ser-AS"/>
</dbReference>
<evidence type="ECO:0000256" key="5">
    <source>
        <dbReference type="ARBA" id="ARBA00022825"/>
    </source>
</evidence>
<evidence type="ECO:0000313" key="10">
    <source>
        <dbReference type="Proteomes" id="UP000002727"/>
    </source>
</evidence>
<feature type="active site" description="Charge relay system" evidence="6">
    <location>
        <position position="181"/>
    </location>
</feature>
<dbReference type="PROSITE" id="PS00137">
    <property type="entry name" value="SUBTILASE_HIS"/>
    <property type="match status" value="1"/>
</dbReference>
<dbReference type="InterPro" id="IPR023827">
    <property type="entry name" value="Peptidase_S8_Asp-AS"/>
</dbReference>
<dbReference type="AlphaFoldDB" id="B6YVS5"/>
<evidence type="ECO:0000256" key="6">
    <source>
        <dbReference type="PROSITE-ProRule" id="PRU01240"/>
    </source>
</evidence>
<dbReference type="Pfam" id="PF00082">
    <property type="entry name" value="Peptidase_S8"/>
    <property type="match status" value="1"/>
</dbReference>
<accession>B6YVS5</accession>
<organism evidence="9 10">
    <name type="scientific">Thermococcus onnurineus (strain NA1)</name>
    <dbReference type="NCBI Taxonomy" id="523850"/>
    <lineage>
        <taxon>Archaea</taxon>
        <taxon>Methanobacteriati</taxon>
        <taxon>Methanobacteriota</taxon>
        <taxon>Thermococci</taxon>
        <taxon>Thermococcales</taxon>
        <taxon>Thermococcaceae</taxon>
        <taxon>Thermococcus</taxon>
    </lineage>
</organism>
<dbReference type="Gene3D" id="3.40.50.200">
    <property type="entry name" value="Peptidase S8/S53 domain"/>
    <property type="match status" value="1"/>
</dbReference>
<dbReference type="OrthoDB" id="341609at2157"/>
<feature type="domain" description="Peptidase S8/S53" evidence="8">
    <location>
        <begin position="138"/>
        <end position="413"/>
    </location>
</feature>
<evidence type="ECO:0000256" key="4">
    <source>
        <dbReference type="ARBA" id="ARBA00022801"/>
    </source>
</evidence>
<keyword evidence="10" id="KW-1185">Reference proteome</keyword>
<dbReference type="GO" id="GO:0004252">
    <property type="term" value="F:serine-type endopeptidase activity"/>
    <property type="evidence" value="ECO:0007669"/>
    <property type="project" value="UniProtKB-UniRule"/>
</dbReference>
<keyword evidence="5 6" id="KW-0720">Serine protease</keyword>
<name>B6YVS5_THEON</name>
<evidence type="ECO:0000256" key="2">
    <source>
        <dbReference type="ARBA" id="ARBA00022670"/>
    </source>
</evidence>
<dbReference type="RefSeq" id="WP_012572871.1">
    <property type="nucleotide sequence ID" value="NC_011529.1"/>
</dbReference>
<evidence type="ECO:0000256" key="3">
    <source>
        <dbReference type="ARBA" id="ARBA00022723"/>
    </source>
</evidence>
<dbReference type="InterPro" id="IPR015500">
    <property type="entry name" value="Peptidase_S8_subtilisin-rel"/>
</dbReference>
<sequence length="426" mass="44479">MVSKHAISALLLALLVLSLLAVPATAEKPEMIRVVVHIDKAQFKPNEVLGIGGHVIYQFKLIDAAVVEIPSTAVGKLRKLPGVKMVEFDHQAVLLGKPPGVGKPGSSQPAQTVPWGIERVQAPTVWSITDGSSNGVIEVAILDTGIDYDHPDLAANLAWGVSTLRGKVSTKSRDYYDQNGHGTHVAGTIAALNNDIGVVGVAPNVEIYAIRVLDASGRGSYTDIAIGIEQALLGPDGVLDVDGDGVIVGDPDDDAAEVISMSLGGSVNDQYLHDIIIQAYNYGVVIVAASGNEGASSPSYPAAYPEVIAVGASDISDQIAYFSNLQPEISAPGVDVLSTYPDDSYETLSGTSMATPHVSGVVALIQAAYYNKYGKVLPVGTFDDMSTSTVRGILHGTADDLGEAGWDIYYGYGIVRADLAVQAAIG</sequence>
<dbReference type="HOGENOM" id="CLU_011263_15_7_2"/>
<keyword evidence="2 6" id="KW-0645">Protease</keyword>
<dbReference type="Proteomes" id="UP000002727">
    <property type="component" value="Chromosome"/>
</dbReference>
<keyword evidence="3" id="KW-0479">Metal-binding</keyword>
<dbReference type="PATRIC" id="fig|523850.10.peg.1923"/>
<dbReference type="SUPFAM" id="SSF52743">
    <property type="entry name" value="Subtilisin-like"/>
    <property type="match status" value="1"/>
</dbReference>
<gene>
    <name evidence="9" type="ordered locus">TON_1908</name>
</gene>
<dbReference type="GeneID" id="7017580"/>
<feature type="active site" description="Charge relay system" evidence="6">
    <location>
        <position position="352"/>
    </location>
</feature>
<dbReference type="InterPro" id="IPR050131">
    <property type="entry name" value="Peptidase_S8_subtilisin-like"/>
</dbReference>
<dbReference type="PROSITE" id="PS00136">
    <property type="entry name" value="SUBTILASE_ASP"/>
    <property type="match status" value="1"/>
</dbReference>
<dbReference type="GO" id="GO:0046872">
    <property type="term" value="F:metal ion binding"/>
    <property type="evidence" value="ECO:0007669"/>
    <property type="project" value="UniProtKB-KW"/>
</dbReference>
<dbReference type="InterPro" id="IPR037045">
    <property type="entry name" value="S8pro/Inhibitor_I9_sf"/>
</dbReference>
<dbReference type="PANTHER" id="PTHR43806">
    <property type="entry name" value="PEPTIDASE S8"/>
    <property type="match status" value="1"/>
</dbReference>
<comment type="similarity">
    <text evidence="1 6 7">Belongs to the peptidase S8 family.</text>
</comment>
<dbReference type="PRINTS" id="PR00723">
    <property type="entry name" value="SUBTILISIN"/>
</dbReference>
<dbReference type="eggNOG" id="arCOG00702">
    <property type="taxonomic scope" value="Archaea"/>
</dbReference>